<dbReference type="EMBL" id="CAJVQB010039174">
    <property type="protein sequence ID" value="CAG8827100.1"/>
    <property type="molecule type" value="Genomic_DNA"/>
</dbReference>
<keyword evidence="2" id="KW-1185">Reference proteome</keyword>
<accession>A0ABN7WDJ3</accession>
<comment type="caution">
    <text evidence="1">The sequence shown here is derived from an EMBL/GenBank/DDBJ whole genome shotgun (WGS) entry which is preliminary data.</text>
</comment>
<gene>
    <name evidence="1" type="ORF">GMARGA_LOCUS29310</name>
</gene>
<reference evidence="1 2" key="1">
    <citation type="submission" date="2021-06" db="EMBL/GenBank/DDBJ databases">
        <authorList>
            <person name="Kallberg Y."/>
            <person name="Tangrot J."/>
            <person name="Rosling A."/>
        </authorList>
    </citation>
    <scope>NUCLEOTIDE SEQUENCE [LARGE SCALE GENOMIC DNA]</scope>
    <source>
        <strain evidence="1 2">120-4 pot B 10/14</strain>
    </source>
</reference>
<evidence type="ECO:0000313" key="1">
    <source>
        <dbReference type="EMBL" id="CAG8827100.1"/>
    </source>
</evidence>
<dbReference type="Proteomes" id="UP000789901">
    <property type="component" value="Unassembled WGS sequence"/>
</dbReference>
<sequence length="144" mass="16428">MSIISLLEIPSVRVNDVIKGPSLNDIKSYFKNFDQTNISEAFDATALEQNKLLQIKNGLHLLKRLQTTKSKEGIQIYSIAMYYIALCYLNDNDECRALGVPQFLEKCNKYSDALKVYELLYSETKVAAIKNEALCKIKELQINK</sequence>
<proteinExistence type="predicted"/>
<protein>
    <submittedName>
        <fullName evidence="1">44860_t:CDS:1</fullName>
    </submittedName>
</protein>
<name>A0ABN7WDJ3_GIGMA</name>
<evidence type="ECO:0000313" key="2">
    <source>
        <dbReference type="Proteomes" id="UP000789901"/>
    </source>
</evidence>
<organism evidence="1 2">
    <name type="scientific">Gigaspora margarita</name>
    <dbReference type="NCBI Taxonomy" id="4874"/>
    <lineage>
        <taxon>Eukaryota</taxon>
        <taxon>Fungi</taxon>
        <taxon>Fungi incertae sedis</taxon>
        <taxon>Mucoromycota</taxon>
        <taxon>Glomeromycotina</taxon>
        <taxon>Glomeromycetes</taxon>
        <taxon>Diversisporales</taxon>
        <taxon>Gigasporaceae</taxon>
        <taxon>Gigaspora</taxon>
    </lineage>
</organism>